<reference evidence="2 3" key="1">
    <citation type="journal article" date="2013" name="Genome Announc.">
        <title>Genome of the haloarchaeon Natronomonas moolapensis, a neutrophilic member of a previously haloalkaliphilic genus.</title>
        <authorList>
            <person name="Dyall-Smith M.L."/>
            <person name="Pfeiffer F."/>
            <person name="Oberwinkler T."/>
            <person name="Klee K."/>
            <person name="Rampp M."/>
            <person name="Palm P."/>
            <person name="Gross K."/>
            <person name="Schuster S.C."/>
            <person name="Oesterhelt D."/>
        </authorList>
    </citation>
    <scope>NUCLEOTIDE SEQUENCE [LARGE SCALE GENOMIC DNA]</scope>
    <source>
        <strain evidence="3">DSM 18674 / JCM 14361 / 8.8.11</strain>
    </source>
</reference>
<dbReference type="AlphaFoldDB" id="M1XTB7"/>
<sequence>MSIRTIAGDCLVRFEGRRERTVRGRVVVLIKPDDTVLVHDVDGYQPAAWLTRPESLSVRRDPLWLLASDGEETLRVEAVGDVVVAEHDATDAGTPVGTCRCGGQLVRSGSDVACLGCAERFGLPDGASVTESACDCGLPQFRVERGERFELCLDYECGSLLEAVEGRFDREWDCPNCGGDLRILRRGGLIAGCEDYPDCETGFAIPDGHVVGSCDCGLPLFERPGGLQCLDAGCSADGTEDTAADTKARTDG</sequence>
<dbReference type="InterPro" id="IPR049173">
    <property type="entry name" value="NucS_N_sf"/>
</dbReference>
<dbReference type="EMBL" id="HF582854">
    <property type="protein sequence ID" value="CCQ37684.1"/>
    <property type="molecule type" value="Genomic_DNA"/>
</dbReference>
<dbReference type="eggNOG" id="arCOG01305">
    <property type="taxonomic scope" value="Archaea"/>
</dbReference>
<evidence type="ECO:0000313" key="3">
    <source>
        <dbReference type="Proteomes" id="UP000011867"/>
    </source>
</evidence>
<dbReference type="Gene3D" id="2.70.180.20">
    <property type="match status" value="1"/>
</dbReference>
<dbReference type="eggNOG" id="arCOG01304">
    <property type="taxonomic scope" value="Archaea"/>
</dbReference>
<keyword evidence="3" id="KW-1185">Reference proteome</keyword>
<name>M1XTB7_NATM8</name>
<gene>
    <name evidence="2" type="ordered locus">Nmlp_3561</name>
</gene>
<dbReference type="KEGG" id="nmo:Nmlp_3561"/>
<dbReference type="STRING" id="268739.Nmlp_3561"/>
<feature type="domain" description="Endonuclease NucS N-terminal PH-like" evidence="1">
    <location>
        <begin position="3"/>
        <end position="90"/>
    </location>
</feature>
<dbReference type="GeneID" id="14651945"/>
<accession>M1XTB7</accession>
<dbReference type="RefSeq" id="WP_015410421.1">
    <property type="nucleotide sequence ID" value="NC_020388.1"/>
</dbReference>
<dbReference type="HOGENOM" id="CLU_1131576_0_0_2"/>
<dbReference type="Proteomes" id="UP000011867">
    <property type="component" value="Chromosome"/>
</dbReference>
<evidence type="ECO:0000259" key="1">
    <source>
        <dbReference type="Pfam" id="PF21003"/>
    </source>
</evidence>
<dbReference type="OrthoDB" id="190320at2157"/>
<proteinExistence type="predicted"/>
<dbReference type="Pfam" id="PF21003">
    <property type="entry name" value="NucS_N"/>
    <property type="match status" value="1"/>
</dbReference>
<dbReference type="InterPro" id="IPR048302">
    <property type="entry name" value="NucS_N"/>
</dbReference>
<evidence type="ECO:0000313" key="2">
    <source>
        <dbReference type="EMBL" id="CCQ37684.1"/>
    </source>
</evidence>
<protein>
    <submittedName>
        <fullName evidence="2">Homolog to DNA topoisomerase 1</fullName>
    </submittedName>
</protein>
<organism evidence="2 3">
    <name type="scientific">Natronomonas moolapensis (strain DSM 18674 / CECT 7526 / JCM 14361 / 8.8.11)</name>
    <dbReference type="NCBI Taxonomy" id="268739"/>
    <lineage>
        <taxon>Archaea</taxon>
        <taxon>Methanobacteriati</taxon>
        <taxon>Methanobacteriota</taxon>
        <taxon>Stenosarchaea group</taxon>
        <taxon>Halobacteria</taxon>
        <taxon>Halobacteriales</taxon>
        <taxon>Natronomonadaceae</taxon>
        <taxon>Natronomonas</taxon>
    </lineage>
</organism>